<dbReference type="GO" id="GO:0004519">
    <property type="term" value="F:endonuclease activity"/>
    <property type="evidence" value="ECO:0007669"/>
    <property type="project" value="UniProtKB-KW"/>
</dbReference>
<dbReference type="KEGG" id="dre:100149646"/>
<dbReference type="PANTHER" id="PTHR21472">
    <property type="entry name" value="ENDONUCLEASE DOMAIN-CONTAINING 1 PROTEIN ENDOD1"/>
    <property type="match status" value="1"/>
</dbReference>
<dbReference type="SUPFAM" id="SSF54060">
    <property type="entry name" value="His-Me finger endonucleases"/>
    <property type="match status" value="1"/>
</dbReference>
<dbReference type="OrthoDB" id="69221at2759"/>
<dbReference type="InterPro" id="IPR039015">
    <property type="entry name" value="ENDOD1"/>
</dbReference>
<feature type="chain" id="PRO_5035034974" evidence="1 8">
    <location>
        <begin position="20"/>
        <end position="595"/>
    </location>
</feature>
<dbReference type="Ensembl" id="ENSDART00000183282.1">
    <property type="protein sequence ID" value="ENSDARP00000145718.1"/>
    <property type="gene ID" value="ENSDARG00000113140.1"/>
</dbReference>
<dbReference type="InterPro" id="IPR044925">
    <property type="entry name" value="His-Me_finger_sf"/>
</dbReference>
<dbReference type="Bgee" id="ENSDARG00000077239">
    <property type="expression patterns" value="Expressed in spleen and 14 other cell types or tissues"/>
</dbReference>
<dbReference type="ZFIN" id="ZDB-GENE-070705-77">
    <property type="gene designation" value="si:ch211-165i18.2"/>
</dbReference>
<dbReference type="Pfam" id="PF01223">
    <property type="entry name" value="Endonuclease_NS"/>
    <property type="match status" value="1"/>
</dbReference>
<keyword evidence="7" id="KW-1185">Reference proteome</keyword>
<dbReference type="GO" id="GO:0046872">
    <property type="term" value="F:metal ion binding"/>
    <property type="evidence" value="ECO:0007669"/>
    <property type="project" value="InterPro"/>
</dbReference>
<dbReference type="GeneTree" id="ENSGT01030000234592"/>
<dbReference type="Ensembl" id="ENSDART00000150765.3">
    <property type="protein sequence ID" value="ENSDARP00000125149.1"/>
    <property type="gene ID" value="ENSDARG00000077239.6"/>
</dbReference>
<dbReference type="RefSeq" id="NP_001121868.1">
    <property type="nucleotide sequence ID" value="NM_001128396.1"/>
</dbReference>
<dbReference type="GO" id="GO:0003676">
    <property type="term" value="F:nucleic acid binding"/>
    <property type="evidence" value="ECO:0007669"/>
    <property type="project" value="InterPro"/>
</dbReference>
<feature type="domain" description="ENPP1-3/EXOG-like endonuclease/phosphodiesterase" evidence="2">
    <location>
        <begin position="56"/>
        <end position="279"/>
    </location>
</feature>
<dbReference type="AGR" id="ZFIN:ZDB-GENE-070705-77"/>
<dbReference type="InterPro" id="IPR044929">
    <property type="entry name" value="DNA/RNA_non-sp_Endonuclease_sf"/>
</dbReference>
<keyword evidence="1 8" id="KW-0732">Signal</keyword>
<dbReference type="InterPro" id="IPR020821">
    <property type="entry name" value="ENPP1-3/EXOG-like_nuc-like"/>
</dbReference>
<dbReference type="STRING" id="7955.ENSDARP00000125149"/>
<dbReference type="InterPro" id="IPR001604">
    <property type="entry name" value="Endo_G_ENPP1-like_dom"/>
</dbReference>
<dbReference type="Gene3D" id="3.40.570.10">
    <property type="entry name" value="Extracellular Endonuclease, subunit A"/>
    <property type="match status" value="1"/>
</dbReference>
<dbReference type="EMBL" id="BX005475">
    <property type="protein sequence ID" value="CAN87950.1"/>
    <property type="molecule type" value="Genomic_DNA"/>
</dbReference>
<evidence type="ECO:0000259" key="3">
    <source>
        <dbReference type="SMART" id="SM00892"/>
    </source>
</evidence>
<reference evidence="6" key="4">
    <citation type="submission" date="2018-04" db="UniProtKB">
        <authorList>
            <consortium name="Ensembl"/>
        </authorList>
    </citation>
    <scope>IDENTIFICATION</scope>
    <source>
        <strain evidence="6">Tuebingen</strain>
    </source>
</reference>
<evidence type="ECO:0000313" key="8">
    <source>
        <dbReference type="RefSeq" id="NP_001121868.1"/>
    </source>
</evidence>
<name>A5PM73_DANRE</name>
<dbReference type="PaxDb" id="7955-ENSDARP00000125149"/>
<dbReference type="GeneID" id="100149646"/>
<dbReference type="PANTHER" id="PTHR21472:SF21">
    <property type="entry name" value="ENDONUCLEASE DOMAIN-CONTAINING 1 PROTEIN-LIKE-RELATED"/>
    <property type="match status" value="1"/>
</dbReference>
<dbReference type="EMBL" id="CU694452">
    <property type="status" value="NOT_ANNOTATED_CDS"/>
    <property type="molecule type" value="Genomic_DNA"/>
</dbReference>
<evidence type="ECO:0000256" key="1">
    <source>
        <dbReference type="SAM" id="SignalP"/>
    </source>
</evidence>
<feature type="signal peptide" evidence="1">
    <location>
        <begin position="1"/>
        <end position="19"/>
    </location>
</feature>
<evidence type="ECO:0000259" key="2">
    <source>
        <dbReference type="SMART" id="SM00477"/>
    </source>
</evidence>
<keyword evidence="4" id="KW-0255">Endonuclease</keyword>
<evidence type="ECO:0000313" key="6">
    <source>
        <dbReference type="Ensembl" id="ENSDARP00000145718"/>
    </source>
</evidence>
<dbReference type="Proteomes" id="UP000000437">
    <property type="component" value="Chromosome 4"/>
</dbReference>
<dbReference type="Reactome" id="R-DRE-114608">
    <property type="pathway name" value="Platelet degranulation"/>
</dbReference>
<gene>
    <name evidence="5 8 9" type="primary">si:ch211-165i18.2</name>
    <name evidence="4" type="ORF">CH211-165I18.2-001</name>
</gene>
<reference evidence="5 7" key="3">
    <citation type="journal article" date="2013" name="Nature">
        <title>The zebrafish reference genome sequence and its relationship to the human genome.</title>
        <authorList>
            <consortium name="Genome Reference Consortium Zebrafish"/>
            <person name="Howe K."/>
            <person name="Clark M.D."/>
            <person name="Torroja C.F."/>
            <person name="Torrance J."/>
            <person name="Berthelot C."/>
            <person name="Muffato M."/>
            <person name="Collins J.E."/>
            <person name="Humphray S."/>
            <person name="McLaren K."/>
            <person name="Matthews L."/>
            <person name="McLaren S."/>
            <person name="Sealy I."/>
            <person name="Caccamo M."/>
            <person name="Churcher C."/>
            <person name="Scott C."/>
            <person name="Barrett J.C."/>
            <person name="Koch R."/>
            <person name="Rauch G.J."/>
            <person name="White S."/>
            <person name="Chow W."/>
            <person name="Kilian B."/>
            <person name="Quintais L.T."/>
            <person name="Guerra-Assuncao J.A."/>
            <person name="Zhou Y."/>
            <person name="Gu Y."/>
            <person name="Yen J."/>
            <person name="Vogel J.H."/>
            <person name="Eyre T."/>
            <person name="Redmond S."/>
            <person name="Banerjee R."/>
            <person name="Chi J."/>
            <person name="Fu B."/>
            <person name="Langley E."/>
            <person name="Maguire S.F."/>
            <person name="Laird G.K."/>
            <person name="Lloyd D."/>
            <person name="Kenyon E."/>
            <person name="Donaldson S."/>
            <person name="Sehra H."/>
            <person name="Almeida-King J."/>
            <person name="Loveland J."/>
            <person name="Trevanion S."/>
            <person name="Jones M."/>
            <person name="Quail M."/>
            <person name="Willey D."/>
            <person name="Hunt A."/>
            <person name="Burton J."/>
            <person name="Sims S."/>
            <person name="McLay K."/>
            <person name="Plumb B."/>
            <person name="Davis J."/>
            <person name="Clee C."/>
            <person name="Oliver K."/>
            <person name="Clark R."/>
            <person name="Riddle C."/>
            <person name="Elliot D."/>
            <person name="Eliott D."/>
            <person name="Threadgold G."/>
            <person name="Harden G."/>
            <person name="Ware D."/>
            <person name="Begum S."/>
            <person name="Mortimore B."/>
            <person name="Mortimer B."/>
            <person name="Kerry G."/>
            <person name="Heath P."/>
            <person name="Phillimore B."/>
            <person name="Tracey A."/>
            <person name="Corby N."/>
            <person name="Dunn M."/>
            <person name="Johnson C."/>
            <person name="Wood J."/>
            <person name="Clark S."/>
            <person name="Pelan S."/>
            <person name="Griffiths G."/>
            <person name="Smith M."/>
            <person name="Glithero R."/>
            <person name="Howden P."/>
            <person name="Barker N."/>
            <person name="Lloyd C."/>
            <person name="Stevens C."/>
            <person name="Harley J."/>
            <person name="Holt K."/>
            <person name="Panagiotidis G."/>
            <person name="Lovell J."/>
            <person name="Beasley H."/>
            <person name="Henderson C."/>
            <person name="Gordon D."/>
            <person name="Auger K."/>
            <person name="Wright D."/>
            <person name="Collins J."/>
            <person name="Raisen C."/>
            <person name="Dyer L."/>
            <person name="Leung K."/>
            <person name="Robertson L."/>
            <person name="Ambridge K."/>
            <person name="Leongamornlert D."/>
            <person name="McGuire S."/>
            <person name="Gilderthorp R."/>
            <person name="Griffiths C."/>
            <person name="Manthravadi D."/>
            <person name="Nichol S."/>
            <person name="Barker G."/>
            <person name="Whitehead S."/>
            <person name="Kay M."/>
            <person name="Brown J."/>
            <person name="Murnane C."/>
            <person name="Gray E."/>
            <person name="Humphries M."/>
            <person name="Sycamore N."/>
            <person name="Barker D."/>
            <person name="Saunders D."/>
            <person name="Wallis J."/>
            <person name="Babbage A."/>
            <person name="Hammond S."/>
            <person name="Mashreghi-Mohammadi M."/>
            <person name="Barr L."/>
            <person name="Martin S."/>
            <person name="Wray P."/>
            <person name="Ellington A."/>
            <person name="Matthews N."/>
            <person name="Ellwood M."/>
            <person name="Woodmansey R."/>
            <person name="Clark G."/>
            <person name="Cooper J."/>
            <person name="Cooper J."/>
            <person name="Tromans A."/>
            <person name="Grafham D."/>
            <person name="Skuce C."/>
            <person name="Pandian R."/>
            <person name="Andrews R."/>
            <person name="Harrison E."/>
            <person name="Kimberley A."/>
            <person name="Garnett J."/>
            <person name="Fosker N."/>
            <person name="Hall R."/>
            <person name="Garner P."/>
            <person name="Kelly D."/>
            <person name="Bird C."/>
            <person name="Palmer S."/>
            <person name="Gehring I."/>
            <person name="Berger A."/>
            <person name="Dooley C.M."/>
            <person name="Ersan-Urun Z."/>
            <person name="Eser C."/>
            <person name="Geiger H."/>
            <person name="Geisler M."/>
            <person name="Karotki L."/>
            <person name="Kirn A."/>
            <person name="Konantz J."/>
            <person name="Konantz M."/>
            <person name="Oberlander M."/>
            <person name="Rudolph-Geiger S."/>
            <person name="Teucke M."/>
            <person name="Lanz C."/>
            <person name="Raddatz G."/>
            <person name="Osoegawa K."/>
            <person name="Zhu B."/>
            <person name="Rapp A."/>
            <person name="Widaa S."/>
            <person name="Langford C."/>
            <person name="Yang F."/>
            <person name="Schuster S.C."/>
            <person name="Carter N.P."/>
            <person name="Harrow J."/>
            <person name="Ning Z."/>
            <person name="Herrero J."/>
            <person name="Searle S.M."/>
            <person name="Enright A."/>
            <person name="Geisler R."/>
            <person name="Plasterk R.H."/>
            <person name="Lee C."/>
            <person name="Westerfield M."/>
            <person name="de Jong P.J."/>
            <person name="Zon L.I."/>
            <person name="Postlethwait J.H."/>
            <person name="Nusslein-Volhard C."/>
            <person name="Hubbard T.J."/>
            <person name="Roest Crollius H."/>
            <person name="Rogers J."/>
            <person name="Stemple D.L."/>
        </authorList>
    </citation>
    <scope>NUCLEOTIDE SEQUENCE [LARGE SCALE GENOMIC DNA]</scope>
    <source>
        <strain evidence="5">Tuebingen</strain>
    </source>
</reference>
<reference evidence="4" key="1">
    <citation type="submission" date="2009-01" db="EMBL/GenBank/DDBJ databases">
        <authorList>
            <person name="Kerry G."/>
        </authorList>
    </citation>
    <scope>NUCLEOTIDE SEQUENCE</scope>
</reference>
<reference evidence="8" key="5">
    <citation type="submission" date="2025-04" db="UniProtKB">
        <authorList>
            <consortium name="RefSeq"/>
        </authorList>
    </citation>
    <scope>IDENTIFICATION</scope>
</reference>
<evidence type="ECO:0000313" key="9">
    <source>
        <dbReference type="ZFIN" id="ZDB-GENE-070705-77"/>
    </source>
</evidence>
<evidence type="ECO:0000313" key="5">
    <source>
        <dbReference type="Ensembl" id="ENSDARP00000125149"/>
    </source>
</evidence>
<reference evidence="5" key="2">
    <citation type="submission" date="2012-02" db="UniProtKB">
        <authorList>
            <consortium name="Ensembl"/>
        </authorList>
    </citation>
    <scope>IDENTIFICATION</scope>
    <source>
        <strain evidence="5">Tuebingen</strain>
    </source>
</reference>
<dbReference type="HOGENOM" id="CLU_470852_0_0_1"/>
<accession>A5PM73</accession>
<dbReference type="AlphaFoldDB" id="A5PM73"/>
<dbReference type="SMART" id="SM00892">
    <property type="entry name" value="Endonuclease_NS"/>
    <property type="match status" value="1"/>
</dbReference>
<dbReference type="eggNOG" id="ENOG502S257">
    <property type="taxonomic scope" value="Eukaryota"/>
</dbReference>
<protein>
    <submittedName>
        <fullName evidence="4">Novel protein similar to vertebrate endonuclease domain containing 1 (ENDOD1)</fullName>
    </submittedName>
    <submittedName>
        <fullName evidence="5">Si:ch211-165i18.2</fullName>
    </submittedName>
    <submittedName>
        <fullName evidence="8">Uncharacterized protein LOC100149646 precursor</fullName>
    </submittedName>
</protein>
<evidence type="ECO:0000313" key="7">
    <source>
        <dbReference type="Proteomes" id="UP000000437"/>
    </source>
</evidence>
<dbReference type="SMART" id="SM00477">
    <property type="entry name" value="NUC"/>
    <property type="match status" value="1"/>
</dbReference>
<dbReference type="SMR" id="A5PM73"/>
<organism evidence="4">
    <name type="scientific">Danio rerio</name>
    <name type="common">Zebrafish</name>
    <name type="synonym">Brachydanio rerio</name>
    <dbReference type="NCBI Taxonomy" id="7955"/>
    <lineage>
        <taxon>Eukaryota</taxon>
        <taxon>Metazoa</taxon>
        <taxon>Chordata</taxon>
        <taxon>Craniata</taxon>
        <taxon>Vertebrata</taxon>
        <taxon>Euteleostomi</taxon>
        <taxon>Actinopterygii</taxon>
        <taxon>Neopterygii</taxon>
        <taxon>Teleostei</taxon>
        <taxon>Ostariophysi</taxon>
        <taxon>Cypriniformes</taxon>
        <taxon>Danionidae</taxon>
        <taxon>Danioninae</taxon>
        <taxon>Danio</taxon>
    </lineage>
</organism>
<keyword evidence="4" id="KW-0378">Hydrolase</keyword>
<sequence length="595" mass="66877">MFALGLLICVVLRALSARAKVVTSFNECSEFFYQGTEPAGMDQNAKRICQKVEYGGFYYATLYSVPQRMPLYSAYTLDRDCTTTTGRADVWHVETQISQPGSRTDHMVRERDSNINTIKAKQAISDDYTDTGYDRGHLNPNSFQCDEGRKATFTLTNAAPMDACFNRIHWKSWESTTRSLLLGKLITDGSSAEAYIVTGTVPSADIRIPQKEVSTDPERVTVPSHIWTAVCYKHQTDPEQSFSFSYLGKNLPEGGISLMSVSNLNIQLSQLYGQLSGTSPLISVFADDCFEDNNKLNKVQTAFQKLINLAANQVVQMSSSSQNTYNALQNAVSDYSIPSKKFKVSQMTVKLAFDSLSTYFTVAEVLKTLYTSSCLITRAKPLVRRLGKRDLSDESSDAVECLLVPEKQITAADGSSCLTIYKTHYWCNCSPKPGDAAKSCCTSPCLYKAKLRDYRCYNGQYLISCSPQYSLITVNGETCKDEHPCATYGYDYYWCRTTSDKWDYCSPPLWNSKAENGKYCRTNHACAKYGESKPWCYTDNEGTRGHCCTSDDCYSAVNGKTCRPNHKCSNYGKKYLWCYIDDDNNWEYCCTKCSY</sequence>
<feature type="domain" description="DNA/RNA non-specific endonuclease/pyrophosphatase/phosphodiesterase" evidence="3">
    <location>
        <begin position="55"/>
        <end position="281"/>
    </location>
</feature>
<proteinExistence type="predicted"/>
<dbReference type="OMA" id="MILWASI"/>
<dbReference type="GO" id="GO:0016787">
    <property type="term" value="F:hydrolase activity"/>
    <property type="evidence" value="ECO:0007669"/>
    <property type="project" value="InterPro"/>
</dbReference>
<keyword evidence="4" id="KW-0540">Nuclease</keyword>
<evidence type="ECO:0000313" key="4">
    <source>
        <dbReference type="EMBL" id="CAN87950.1"/>
    </source>
</evidence>
<accession>A0A8M1NHJ1</accession>